<dbReference type="InParanoid" id="K0KSG3"/>
<proteinExistence type="inferred from homology"/>
<evidence type="ECO:0000256" key="3">
    <source>
        <dbReference type="ARBA" id="ARBA00022692"/>
    </source>
</evidence>
<comment type="subcellular location">
    <subcellularLocation>
        <location evidence="1">Membrane</location>
        <topology evidence="1">Multi-pass membrane protein</topology>
    </subcellularLocation>
</comment>
<dbReference type="GO" id="GO:0016020">
    <property type="term" value="C:membrane"/>
    <property type="evidence" value="ECO:0007669"/>
    <property type="project" value="UniProtKB-SubCell"/>
</dbReference>
<dbReference type="eggNOG" id="ENOG502QSVZ">
    <property type="taxonomic scope" value="Eukaryota"/>
</dbReference>
<keyword evidence="6 8" id="KW-0472">Membrane</keyword>
<evidence type="ECO:0000259" key="10">
    <source>
        <dbReference type="SMART" id="SM01320"/>
    </source>
</evidence>
<reference evidence="11 12" key="1">
    <citation type="journal article" date="2012" name="Eukaryot. Cell">
        <title>Draft genome sequence of Wickerhamomyces ciferrii NRRL Y-1031 F-60-10.</title>
        <authorList>
            <person name="Schneider J."/>
            <person name="Andrea H."/>
            <person name="Blom J."/>
            <person name="Jaenicke S."/>
            <person name="Ruckert C."/>
            <person name="Schorsch C."/>
            <person name="Szczepanowski R."/>
            <person name="Farwick M."/>
            <person name="Goesmann A."/>
            <person name="Puhler A."/>
            <person name="Schaffer S."/>
            <person name="Tauch A."/>
            <person name="Kohler T."/>
            <person name="Brinkrolf K."/>
        </authorList>
    </citation>
    <scope>NUCLEOTIDE SEQUENCE [LARGE SCALE GENOMIC DNA]</scope>
    <source>
        <strain evidence="12">ATCC 14091 / BCRC 22168 / CBS 111 / JCM 3599 / NBRC 0793 / NRRL Y-1031 F-60-10</strain>
    </source>
</reference>
<feature type="compositionally biased region" description="Low complexity" evidence="7">
    <location>
        <begin position="634"/>
        <end position="647"/>
    </location>
</feature>
<dbReference type="Pfam" id="PF14558">
    <property type="entry name" value="TRP_N"/>
    <property type="match status" value="1"/>
</dbReference>
<evidence type="ECO:0000256" key="8">
    <source>
        <dbReference type="SAM" id="Phobius"/>
    </source>
</evidence>
<feature type="transmembrane region" description="Helical" evidence="8">
    <location>
        <begin position="371"/>
        <end position="391"/>
    </location>
</feature>
<keyword evidence="5 8" id="KW-1133">Transmembrane helix</keyword>
<dbReference type="InterPro" id="IPR010308">
    <property type="entry name" value="TRP_C"/>
</dbReference>
<comment type="similarity">
    <text evidence="2">Belongs to the transient receptor potential (TRP) ion channel family.</text>
</comment>
<dbReference type="Proteomes" id="UP000009328">
    <property type="component" value="Unassembled WGS sequence"/>
</dbReference>
<feature type="region of interest" description="Disordered" evidence="7">
    <location>
        <begin position="632"/>
        <end position="722"/>
    </location>
</feature>
<dbReference type="InterPro" id="IPR040241">
    <property type="entry name" value="TRP_Flc/Pkd2-like"/>
</dbReference>
<feature type="transmembrane region" description="Helical" evidence="8">
    <location>
        <begin position="321"/>
        <end position="350"/>
    </location>
</feature>
<dbReference type="PANTHER" id="PTHR31145:SF4">
    <property type="entry name" value="FLAVIN CARRIER PROTEIN 1-RELATED"/>
    <property type="match status" value="1"/>
</dbReference>
<sequence length="789" mass="88888">MRFNLFLIALSQIIPFTQARVLKASSLVTCMENSQLSATYFDVLFKPDDGSLHYTLDFTSEISDYIIADLDVYAYGFKIITRQIDLCSLGWKQFCPLFPGQVEVDSIEYISKEYINQIPGIAYQVPDIDAFARVKVKNSNGTQVACIQAYFTNGHSVSQTGAKWATAVIAGLGLLTSAIASAFGNSNAASHVGANAVSLFLYFQSIVVLCMQHVDQVPPIASAWAENLAWSMGLIRVTFMQRIFRWYVQSTGGTPTLNLTSKTINILVQRSVDYVKRGMDLLKRDKPVVIYGNHNVLIFRGIKRLAYLANIETTSVVCTGFTFFIIFGYVLVGVIFIVKYASELFIRLGWIKSYRLIDFRQNWKQILKGSLSRYIFIGFTQLMILSLWEFVQRDSPAVIVLAILFLILALGILGWSCFRVISFAKKSISIHKNPAAILYGDDKILDKYGFFYTMFNAKRYWWGAVVLGHTIIKAIFIAFCQGSGKTSAMVFWIVDMVYLGLLIHFKPYLNSPTNIVNIMIQTVITINSFLFVFYSNLFGQPAAVASVMGWVFFILNAAFTVILLVLLLLGCGFIIFSKNPDTRFKPAKDDRASFQKFSNHTAQKGPTAELMALGIAAKDHSTNWENELQDMKRSTLTSTQNQSSSTQGDEDSSVPIADNEKETFTGKVVRKLTGGRSLKRNKSQKKTNEKRLLSDSSYLPDHNNQHNNNDEDGFDFDEQQPPLPKEQLENYHQKHESISSFNHVNNRLQNDDITQTNDFIGGSNNQSGTNLNHVQRYSQDSDDVPYRKI</sequence>
<dbReference type="GO" id="GO:0009272">
    <property type="term" value="P:fungal-type cell wall biogenesis"/>
    <property type="evidence" value="ECO:0007669"/>
    <property type="project" value="TreeGrafter"/>
</dbReference>
<feature type="domain" description="ML-like" evidence="10">
    <location>
        <begin position="20"/>
        <end position="158"/>
    </location>
</feature>
<gene>
    <name evidence="11" type="primary">FLC3</name>
    <name evidence="11" type="ORF">BN7_4560</name>
</gene>
<feature type="region of interest" description="Disordered" evidence="7">
    <location>
        <begin position="753"/>
        <end position="789"/>
    </location>
</feature>
<keyword evidence="3 8" id="KW-0812">Transmembrane</keyword>
<comment type="caution">
    <text evidence="11">The sequence shown here is derived from an EMBL/GenBank/DDBJ whole genome shotgun (WGS) entry which is preliminary data.</text>
</comment>
<feature type="signal peptide" evidence="9">
    <location>
        <begin position="1"/>
        <end position="19"/>
    </location>
</feature>
<evidence type="ECO:0000313" key="12">
    <source>
        <dbReference type="Proteomes" id="UP000009328"/>
    </source>
</evidence>
<evidence type="ECO:0000256" key="5">
    <source>
        <dbReference type="ARBA" id="ARBA00022989"/>
    </source>
</evidence>
<feature type="transmembrane region" description="Helical" evidence="8">
    <location>
        <begin position="547"/>
        <end position="576"/>
    </location>
</feature>
<keyword evidence="4 9" id="KW-0732">Signal</keyword>
<organism evidence="11 12">
    <name type="scientific">Wickerhamomyces ciferrii (strain ATCC 14091 / BCRC 22168 / CBS 111 / JCM 3599 / NBRC 0793 / NRRL Y-1031 F-60-10)</name>
    <name type="common">Yeast</name>
    <name type="synonym">Pichia ciferrii</name>
    <dbReference type="NCBI Taxonomy" id="1206466"/>
    <lineage>
        <taxon>Eukaryota</taxon>
        <taxon>Fungi</taxon>
        <taxon>Dikarya</taxon>
        <taxon>Ascomycota</taxon>
        <taxon>Saccharomycotina</taxon>
        <taxon>Saccharomycetes</taxon>
        <taxon>Phaffomycetales</taxon>
        <taxon>Wickerhamomycetaceae</taxon>
        <taxon>Wickerhamomyces</taxon>
    </lineage>
</organism>
<evidence type="ECO:0000256" key="7">
    <source>
        <dbReference type="SAM" id="MobiDB-lite"/>
    </source>
</evidence>
<keyword evidence="12" id="KW-1185">Reference proteome</keyword>
<dbReference type="SMART" id="SM01320">
    <property type="entry name" value="TRP_N"/>
    <property type="match status" value="1"/>
</dbReference>
<feature type="transmembrane region" description="Helical" evidence="8">
    <location>
        <begin position="460"/>
        <end position="479"/>
    </location>
</feature>
<protein>
    <submittedName>
        <fullName evidence="11">Flavin carrier protein 3</fullName>
    </submittedName>
</protein>
<evidence type="ECO:0000256" key="1">
    <source>
        <dbReference type="ARBA" id="ARBA00004141"/>
    </source>
</evidence>
<feature type="transmembrane region" description="Helical" evidence="8">
    <location>
        <begin position="397"/>
        <end position="418"/>
    </location>
</feature>
<accession>K0KSG3</accession>
<evidence type="ECO:0000256" key="9">
    <source>
        <dbReference type="SAM" id="SignalP"/>
    </source>
</evidence>
<evidence type="ECO:0000256" key="4">
    <source>
        <dbReference type="ARBA" id="ARBA00022729"/>
    </source>
</evidence>
<dbReference type="FunCoup" id="K0KSG3">
    <property type="interactions" value="65"/>
</dbReference>
<feature type="transmembrane region" description="Helical" evidence="8">
    <location>
        <begin position="515"/>
        <end position="535"/>
    </location>
</feature>
<evidence type="ECO:0000256" key="2">
    <source>
        <dbReference type="ARBA" id="ARBA00010642"/>
    </source>
</evidence>
<evidence type="ECO:0000256" key="6">
    <source>
        <dbReference type="ARBA" id="ARBA00023136"/>
    </source>
</evidence>
<name>K0KSG3_WICCF</name>
<evidence type="ECO:0000313" key="11">
    <source>
        <dbReference type="EMBL" id="CCH44982.1"/>
    </source>
</evidence>
<feature type="transmembrane region" description="Helical" evidence="8">
    <location>
        <begin position="485"/>
        <end position="503"/>
    </location>
</feature>
<dbReference type="HOGENOM" id="CLU_010226_0_0_1"/>
<dbReference type="PANTHER" id="PTHR31145">
    <property type="entry name" value="INTEGRAL MEMBRANE PROTEIN (AFU_ORTHOLOGUE AFUA_7G01610)"/>
    <property type="match status" value="1"/>
</dbReference>
<dbReference type="AlphaFoldDB" id="K0KSG3"/>
<dbReference type="Pfam" id="PF06011">
    <property type="entry name" value="TRP"/>
    <property type="match status" value="1"/>
</dbReference>
<dbReference type="GO" id="GO:0055085">
    <property type="term" value="P:transmembrane transport"/>
    <property type="evidence" value="ECO:0007669"/>
    <property type="project" value="TreeGrafter"/>
</dbReference>
<feature type="chain" id="PRO_5003837900" evidence="9">
    <location>
        <begin position="20"/>
        <end position="789"/>
    </location>
</feature>
<dbReference type="EMBL" id="CAIF01000177">
    <property type="protein sequence ID" value="CCH44982.1"/>
    <property type="molecule type" value="Genomic_DNA"/>
</dbReference>
<dbReference type="InterPro" id="IPR032800">
    <property type="entry name" value="TRP_N"/>
</dbReference>
<dbReference type="STRING" id="1206466.K0KSG3"/>
<feature type="compositionally biased region" description="Polar residues" evidence="7">
    <location>
        <begin position="753"/>
        <end position="778"/>
    </location>
</feature>